<feature type="region of interest" description="Disordered" evidence="2">
    <location>
        <begin position="97"/>
        <end position="118"/>
    </location>
</feature>
<keyword evidence="4" id="KW-1185">Reference proteome</keyword>
<accession>A0A7K1UWV0</accession>
<keyword evidence="1" id="KW-0175">Coiled coil</keyword>
<evidence type="ECO:0000313" key="3">
    <source>
        <dbReference type="EMBL" id="MVU78761.1"/>
    </source>
</evidence>
<dbReference type="Pfam" id="PF02575">
    <property type="entry name" value="YbaB_DNA_bd"/>
    <property type="match status" value="1"/>
</dbReference>
<dbReference type="SUPFAM" id="SSF82607">
    <property type="entry name" value="YbaB-like"/>
    <property type="match status" value="1"/>
</dbReference>
<evidence type="ECO:0000256" key="1">
    <source>
        <dbReference type="SAM" id="Coils"/>
    </source>
</evidence>
<protein>
    <submittedName>
        <fullName evidence="3">YbaB/EbfC family DNA-binding protein</fullName>
    </submittedName>
</protein>
<dbReference type="GO" id="GO:0003677">
    <property type="term" value="F:DNA binding"/>
    <property type="evidence" value="ECO:0007669"/>
    <property type="project" value="UniProtKB-KW"/>
</dbReference>
<evidence type="ECO:0000313" key="4">
    <source>
        <dbReference type="Proteomes" id="UP000466794"/>
    </source>
</evidence>
<dbReference type="EMBL" id="WRPP01000003">
    <property type="protein sequence ID" value="MVU78761.1"/>
    <property type="molecule type" value="Genomic_DNA"/>
</dbReference>
<dbReference type="InterPro" id="IPR004401">
    <property type="entry name" value="YbaB/EbfC"/>
</dbReference>
<organism evidence="3 4">
    <name type="scientific">Nocardia terrae</name>
    <dbReference type="NCBI Taxonomy" id="2675851"/>
    <lineage>
        <taxon>Bacteria</taxon>
        <taxon>Bacillati</taxon>
        <taxon>Actinomycetota</taxon>
        <taxon>Actinomycetes</taxon>
        <taxon>Mycobacteriales</taxon>
        <taxon>Nocardiaceae</taxon>
        <taxon>Nocardia</taxon>
    </lineage>
</organism>
<sequence length="118" mass="12687">MSAEMDALLDRVNRQLETLEATLQGLSEVRARFTAEDRSVTAEVDADGALTGLWLAESVTTRSPAEVSRLILWACQQAAAEATAQRARIVARLNESLTPDGASPRLPTPIIRADPDSA</sequence>
<evidence type="ECO:0000256" key="2">
    <source>
        <dbReference type="SAM" id="MobiDB-lite"/>
    </source>
</evidence>
<dbReference type="Proteomes" id="UP000466794">
    <property type="component" value="Unassembled WGS sequence"/>
</dbReference>
<dbReference type="RefSeq" id="WP_157388399.1">
    <property type="nucleotide sequence ID" value="NZ_WRPP01000003.1"/>
</dbReference>
<comment type="caution">
    <text evidence="3">The sequence shown here is derived from an EMBL/GenBank/DDBJ whole genome shotgun (WGS) entry which is preliminary data.</text>
</comment>
<keyword evidence="3" id="KW-0238">DNA-binding</keyword>
<dbReference type="AlphaFoldDB" id="A0A7K1UWV0"/>
<name>A0A7K1UWV0_9NOCA</name>
<reference evidence="3 4" key="1">
    <citation type="submission" date="2019-12" db="EMBL/GenBank/DDBJ databases">
        <title>Nocardia sp. nov. ET3-3 isolated from soil.</title>
        <authorList>
            <person name="Kanchanasin P."/>
            <person name="Tanasupawat S."/>
            <person name="Yuki M."/>
            <person name="Kudo T."/>
        </authorList>
    </citation>
    <scope>NUCLEOTIDE SEQUENCE [LARGE SCALE GENOMIC DNA]</scope>
    <source>
        <strain evidence="3 4">ET3-3</strain>
    </source>
</reference>
<proteinExistence type="predicted"/>
<feature type="coiled-coil region" evidence="1">
    <location>
        <begin position="2"/>
        <end position="36"/>
    </location>
</feature>
<dbReference type="Gene3D" id="3.30.1310.10">
    <property type="entry name" value="Nucleoid-associated protein YbaB-like domain"/>
    <property type="match status" value="1"/>
</dbReference>
<gene>
    <name evidence="3" type="ORF">GPX89_16105</name>
</gene>
<dbReference type="InterPro" id="IPR036894">
    <property type="entry name" value="YbaB-like_sf"/>
</dbReference>